<name>A0A2P2JBI4_RHIMU</name>
<reference evidence="2" key="1">
    <citation type="submission" date="2018-02" db="EMBL/GenBank/DDBJ databases">
        <title>Rhizophora mucronata_Transcriptome.</title>
        <authorList>
            <person name="Meera S.P."/>
            <person name="Sreeshan A."/>
            <person name="Augustine A."/>
        </authorList>
    </citation>
    <scope>NUCLEOTIDE SEQUENCE</scope>
    <source>
        <tissue evidence="2">Leaf</tissue>
    </source>
</reference>
<sequence length="70" mass="7590">MELRKKQSMYLKRLRQQKEGQPPSSLDQQTSKCSLVSILICPSDSPTPGKTPILAAGPPGVLQPSRISDA</sequence>
<accession>A0A2P2JBI4</accession>
<dbReference type="AlphaFoldDB" id="A0A2P2JBI4"/>
<feature type="region of interest" description="Disordered" evidence="1">
    <location>
        <begin position="1"/>
        <end position="30"/>
    </location>
</feature>
<evidence type="ECO:0000256" key="1">
    <source>
        <dbReference type="SAM" id="MobiDB-lite"/>
    </source>
</evidence>
<protein>
    <submittedName>
        <fullName evidence="2">Syntaxin-43</fullName>
    </submittedName>
</protein>
<evidence type="ECO:0000313" key="2">
    <source>
        <dbReference type="EMBL" id="MBW90839.1"/>
    </source>
</evidence>
<dbReference type="EMBL" id="GGEC01010356">
    <property type="protein sequence ID" value="MBW90839.1"/>
    <property type="molecule type" value="Transcribed_RNA"/>
</dbReference>
<feature type="region of interest" description="Disordered" evidence="1">
    <location>
        <begin position="47"/>
        <end position="70"/>
    </location>
</feature>
<proteinExistence type="predicted"/>
<organism evidence="2">
    <name type="scientific">Rhizophora mucronata</name>
    <name type="common">Asiatic mangrove</name>
    <dbReference type="NCBI Taxonomy" id="61149"/>
    <lineage>
        <taxon>Eukaryota</taxon>
        <taxon>Viridiplantae</taxon>
        <taxon>Streptophyta</taxon>
        <taxon>Embryophyta</taxon>
        <taxon>Tracheophyta</taxon>
        <taxon>Spermatophyta</taxon>
        <taxon>Magnoliopsida</taxon>
        <taxon>eudicotyledons</taxon>
        <taxon>Gunneridae</taxon>
        <taxon>Pentapetalae</taxon>
        <taxon>rosids</taxon>
        <taxon>fabids</taxon>
        <taxon>Malpighiales</taxon>
        <taxon>Rhizophoraceae</taxon>
        <taxon>Rhizophora</taxon>
    </lineage>
</organism>